<comment type="caution">
    <text evidence="1">The sequence shown here is derived from an EMBL/GenBank/DDBJ whole genome shotgun (WGS) entry which is preliminary data.</text>
</comment>
<gene>
    <name evidence="1" type="ORF">BG015_002556</name>
</gene>
<dbReference type="PANTHER" id="PTHR42974">
    <property type="entry name" value="GLUTAMINE SYNTHETASE"/>
    <property type="match status" value="1"/>
</dbReference>
<dbReference type="AlphaFoldDB" id="A0A9P5RQA3"/>
<accession>A0A9P5RQA3</accession>
<dbReference type="EMBL" id="JAAAUQ010001515">
    <property type="protein sequence ID" value="KAF9137932.1"/>
    <property type="molecule type" value="Genomic_DNA"/>
</dbReference>
<evidence type="ECO:0000313" key="1">
    <source>
        <dbReference type="EMBL" id="KAF9137932.1"/>
    </source>
</evidence>
<dbReference type="Proteomes" id="UP000748756">
    <property type="component" value="Unassembled WGS sequence"/>
</dbReference>
<feature type="non-terminal residue" evidence="1">
    <location>
        <position position="1"/>
    </location>
</feature>
<dbReference type="OrthoDB" id="415358at2759"/>
<proteinExistence type="predicted"/>
<protein>
    <submittedName>
        <fullName evidence="1">Uncharacterized protein</fullName>
    </submittedName>
</protein>
<organism evidence="1 2">
    <name type="scientific">Linnemannia schmuckeri</name>
    <dbReference type="NCBI Taxonomy" id="64567"/>
    <lineage>
        <taxon>Eukaryota</taxon>
        <taxon>Fungi</taxon>
        <taxon>Fungi incertae sedis</taxon>
        <taxon>Mucoromycota</taxon>
        <taxon>Mortierellomycotina</taxon>
        <taxon>Mortierellomycetes</taxon>
        <taxon>Mortierellales</taxon>
        <taxon>Mortierellaceae</taxon>
        <taxon>Linnemannia</taxon>
    </lineage>
</organism>
<keyword evidence="2" id="KW-1185">Reference proteome</keyword>
<name>A0A9P5RQA3_9FUNG</name>
<dbReference type="Gene3D" id="1.20.120.1560">
    <property type="match status" value="1"/>
</dbReference>
<dbReference type="InterPro" id="IPR052725">
    <property type="entry name" value="GS_Type-3"/>
</dbReference>
<evidence type="ECO:0000313" key="2">
    <source>
        <dbReference type="Proteomes" id="UP000748756"/>
    </source>
</evidence>
<sequence>ANTMKDLLSQQILPAAFEYRGTLAKSVQLLNSIEGEAQSPELGALKALTPVVKDLQAALVALDDSIAKLHAIHDDAVAEAKAASDFIVPAMQNARVAADRLETLTADKFYPIPRYSELLSQ</sequence>
<dbReference type="PANTHER" id="PTHR42974:SF1">
    <property type="entry name" value="TYPE-3 GLUTAMINE SYNTHETASE"/>
    <property type="match status" value="1"/>
</dbReference>
<reference evidence="1" key="1">
    <citation type="journal article" date="2020" name="Fungal Divers.">
        <title>Resolving the Mortierellaceae phylogeny through synthesis of multi-gene phylogenetics and phylogenomics.</title>
        <authorList>
            <person name="Vandepol N."/>
            <person name="Liber J."/>
            <person name="Desiro A."/>
            <person name="Na H."/>
            <person name="Kennedy M."/>
            <person name="Barry K."/>
            <person name="Grigoriev I.V."/>
            <person name="Miller A.N."/>
            <person name="O'Donnell K."/>
            <person name="Stajich J.E."/>
            <person name="Bonito G."/>
        </authorList>
    </citation>
    <scope>NUCLEOTIDE SEQUENCE</scope>
    <source>
        <strain evidence="1">NRRL 6426</strain>
    </source>
</reference>